<dbReference type="PANTHER" id="PTHR36441">
    <property type="entry name" value="HYPOTHETICAL CYTOSOLIC PROTEIN"/>
    <property type="match status" value="1"/>
</dbReference>
<dbReference type="Gene3D" id="3.30.70.1120">
    <property type="entry name" value="TT1725-like"/>
    <property type="match status" value="1"/>
</dbReference>
<organism evidence="1 2">
    <name type="scientific">candidate division WOR-3 bacterium JGI_Cruoil_03_51_56</name>
    <dbReference type="NCBI Taxonomy" id="1973747"/>
    <lineage>
        <taxon>Bacteria</taxon>
        <taxon>Bacteria division WOR-3</taxon>
    </lineage>
</organism>
<gene>
    <name evidence="1" type="ORF">CH330_04115</name>
</gene>
<proteinExistence type="predicted"/>
<evidence type="ECO:0000313" key="2">
    <source>
        <dbReference type="Proteomes" id="UP000215559"/>
    </source>
</evidence>
<evidence type="ECO:0000313" key="1">
    <source>
        <dbReference type="EMBL" id="OYD15982.1"/>
    </source>
</evidence>
<dbReference type="InterPro" id="IPR036746">
    <property type="entry name" value="TT1725-like_sf"/>
</dbReference>
<protein>
    <recommendedName>
        <fullName evidence="3">DUF503 domain-containing protein</fullName>
    </recommendedName>
</protein>
<dbReference type="PANTHER" id="PTHR36441:SF1">
    <property type="entry name" value="DUF503 DOMAIN-CONTAINING PROTEIN"/>
    <property type="match status" value="1"/>
</dbReference>
<dbReference type="AlphaFoldDB" id="A0A235BUT0"/>
<comment type="caution">
    <text evidence="1">The sequence shown here is derived from an EMBL/GenBank/DDBJ whole genome shotgun (WGS) entry which is preliminary data.</text>
</comment>
<sequence>MSVGLLLLDCFVNQSRSLKDKRRIIKSMTERLRRNFNIAICEVEYQNQWQRARLAIVLVNTRWSMAQRTISRILGFFERDRRIELLNAETQKLY</sequence>
<dbReference type="Pfam" id="PF04456">
    <property type="entry name" value="DUF503"/>
    <property type="match status" value="1"/>
</dbReference>
<dbReference type="SUPFAM" id="SSF103007">
    <property type="entry name" value="Hypothetical protein TT1725"/>
    <property type="match status" value="1"/>
</dbReference>
<reference evidence="1 2" key="1">
    <citation type="submission" date="2017-07" db="EMBL/GenBank/DDBJ databases">
        <title>Recovery of genomes from metagenomes via a dereplication, aggregation, and scoring strategy.</title>
        <authorList>
            <person name="Sieber C.M."/>
            <person name="Probst A.J."/>
            <person name="Sharrar A."/>
            <person name="Thomas B.C."/>
            <person name="Hess M."/>
            <person name="Tringe S.G."/>
            <person name="Banfield J.F."/>
        </authorList>
    </citation>
    <scope>NUCLEOTIDE SEQUENCE [LARGE SCALE GENOMIC DNA]</scope>
    <source>
        <strain evidence="1">JGI_Cruoil_03_51_56</strain>
    </source>
</reference>
<name>A0A235BUT0_UNCW3</name>
<evidence type="ECO:0008006" key="3">
    <source>
        <dbReference type="Google" id="ProtNLM"/>
    </source>
</evidence>
<dbReference type="EMBL" id="NOZP01000078">
    <property type="protein sequence ID" value="OYD15982.1"/>
    <property type="molecule type" value="Genomic_DNA"/>
</dbReference>
<accession>A0A235BUT0</accession>
<dbReference type="InterPro" id="IPR007546">
    <property type="entry name" value="DUF503"/>
</dbReference>
<dbReference type="Proteomes" id="UP000215559">
    <property type="component" value="Unassembled WGS sequence"/>
</dbReference>